<gene>
    <name evidence="1" type="ORF">SAMN02982922_1290</name>
</gene>
<keyword evidence="2" id="KW-1185">Reference proteome</keyword>
<dbReference type="Proteomes" id="UP000193083">
    <property type="component" value="Unassembled WGS sequence"/>
</dbReference>
<sequence length="152" mass="16693">MGWRAKAGREQAEMARIVMRLFSIADMAEQAASRSFWVRWCVLWAAWQANTLLSAYVEGTLRSFARRPWTPVPMQAGFGSHPFDAEDVADSLRAFGLYMRAVAAHLCRLSFLHRGLASDEAGNEGGATRGLGALIERLAISAAVPVELHDTS</sequence>
<dbReference type="AlphaFoldDB" id="A0A1X7N4U9"/>
<dbReference type="RefSeq" id="WP_139832182.1">
    <property type="nucleotide sequence ID" value="NZ_FXBL01000004.1"/>
</dbReference>
<proteinExistence type="predicted"/>
<evidence type="ECO:0000313" key="1">
    <source>
        <dbReference type="EMBL" id="SMH32448.1"/>
    </source>
</evidence>
<protein>
    <submittedName>
        <fullName evidence="1">Uncharacterized protein</fullName>
    </submittedName>
</protein>
<organism evidence="1 2">
    <name type="scientific">Mesorhizobium australicum</name>
    <dbReference type="NCBI Taxonomy" id="536018"/>
    <lineage>
        <taxon>Bacteria</taxon>
        <taxon>Pseudomonadati</taxon>
        <taxon>Pseudomonadota</taxon>
        <taxon>Alphaproteobacteria</taxon>
        <taxon>Hyphomicrobiales</taxon>
        <taxon>Phyllobacteriaceae</taxon>
        <taxon>Mesorhizobium</taxon>
    </lineage>
</organism>
<name>A0A1X7N4U9_9HYPH</name>
<accession>A0A1X7N4U9</accession>
<evidence type="ECO:0000313" key="2">
    <source>
        <dbReference type="Proteomes" id="UP000193083"/>
    </source>
</evidence>
<dbReference type="EMBL" id="FXBL01000004">
    <property type="protein sequence ID" value="SMH32448.1"/>
    <property type="molecule type" value="Genomic_DNA"/>
</dbReference>
<reference evidence="1 2" key="1">
    <citation type="submission" date="2017-04" db="EMBL/GenBank/DDBJ databases">
        <authorList>
            <person name="Afonso C.L."/>
            <person name="Miller P.J."/>
            <person name="Scott M.A."/>
            <person name="Spackman E."/>
            <person name="Goraichik I."/>
            <person name="Dimitrov K.M."/>
            <person name="Suarez D.L."/>
            <person name="Swayne D.E."/>
        </authorList>
    </citation>
    <scope>NUCLEOTIDE SEQUENCE [LARGE SCALE GENOMIC DNA]</scope>
    <source>
        <strain evidence="1 2">B5P</strain>
    </source>
</reference>